<dbReference type="SUPFAM" id="SSF81383">
    <property type="entry name" value="F-box domain"/>
    <property type="match status" value="1"/>
</dbReference>
<feature type="domain" description="F-box" evidence="2">
    <location>
        <begin position="29"/>
        <end position="78"/>
    </location>
</feature>
<keyword evidence="4" id="KW-1185">Reference proteome</keyword>
<name>A0ABR2ZXS2_9AGAR</name>
<proteinExistence type="predicted"/>
<gene>
    <name evidence="3" type="ORF">AAF712_007367</name>
</gene>
<feature type="compositionally biased region" description="Basic residues" evidence="1">
    <location>
        <begin position="18"/>
        <end position="27"/>
    </location>
</feature>
<dbReference type="Proteomes" id="UP001437256">
    <property type="component" value="Unassembled WGS sequence"/>
</dbReference>
<dbReference type="SMART" id="SM00256">
    <property type="entry name" value="FBOX"/>
    <property type="match status" value="1"/>
</dbReference>
<dbReference type="EMBL" id="JBBXMP010000045">
    <property type="protein sequence ID" value="KAL0065589.1"/>
    <property type="molecule type" value="Genomic_DNA"/>
</dbReference>
<protein>
    <recommendedName>
        <fullName evidence="2">F-box domain-containing protein</fullName>
    </recommendedName>
</protein>
<evidence type="ECO:0000259" key="2">
    <source>
        <dbReference type="PROSITE" id="PS50181"/>
    </source>
</evidence>
<dbReference type="PROSITE" id="PS50181">
    <property type="entry name" value="FBOX"/>
    <property type="match status" value="1"/>
</dbReference>
<comment type="caution">
    <text evidence="3">The sequence shown here is derived from an EMBL/GenBank/DDBJ whole genome shotgun (WGS) entry which is preliminary data.</text>
</comment>
<evidence type="ECO:0000313" key="3">
    <source>
        <dbReference type="EMBL" id="KAL0065589.1"/>
    </source>
</evidence>
<dbReference type="InterPro" id="IPR001810">
    <property type="entry name" value="F-box_dom"/>
</dbReference>
<feature type="region of interest" description="Disordered" evidence="1">
    <location>
        <begin position="1"/>
        <end position="29"/>
    </location>
</feature>
<evidence type="ECO:0000256" key="1">
    <source>
        <dbReference type="SAM" id="MobiDB-lite"/>
    </source>
</evidence>
<dbReference type="Gene3D" id="1.20.1280.50">
    <property type="match status" value="1"/>
</dbReference>
<dbReference type="Pfam" id="PF12937">
    <property type="entry name" value="F-box-like"/>
    <property type="match status" value="1"/>
</dbReference>
<sequence>MSVKRKIKREGDDDATKRPAKRVKRKGSLTPMHDMPIETVYEIFSQCEPYDLLRLARTSRKLREMLMTRSSSWVWKRARQNLGVPDPTPEMSEPKLAHLLFDKHCHICGCNVQQGLLFPVAMRCCRTCEKENFVFLEDDMSLPGPLLDTLPHFNTFNDFPSAFSDDSDDSVLDFDFDSDLTPMFRYVSYRFLSPEAEDIIKEYRLLPESEAKLWLAERVKIYERDKNLVESWKKWHEGYGKKLVEDARLARVKRCQDIQNRMKELGWSHKVLDDCRFRGHKLVCQSKPLTERIWNNIKDKLEEVAQDIKDEPINPHPFAF</sequence>
<dbReference type="CDD" id="cd09917">
    <property type="entry name" value="F-box_SF"/>
    <property type="match status" value="1"/>
</dbReference>
<dbReference type="InterPro" id="IPR036047">
    <property type="entry name" value="F-box-like_dom_sf"/>
</dbReference>
<evidence type="ECO:0000313" key="4">
    <source>
        <dbReference type="Proteomes" id="UP001437256"/>
    </source>
</evidence>
<organism evidence="3 4">
    <name type="scientific">Marasmius tenuissimus</name>
    <dbReference type="NCBI Taxonomy" id="585030"/>
    <lineage>
        <taxon>Eukaryota</taxon>
        <taxon>Fungi</taxon>
        <taxon>Dikarya</taxon>
        <taxon>Basidiomycota</taxon>
        <taxon>Agaricomycotina</taxon>
        <taxon>Agaricomycetes</taxon>
        <taxon>Agaricomycetidae</taxon>
        <taxon>Agaricales</taxon>
        <taxon>Marasmiineae</taxon>
        <taxon>Marasmiaceae</taxon>
        <taxon>Marasmius</taxon>
    </lineage>
</organism>
<reference evidence="3 4" key="1">
    <citation type="submission" date="2024-05" db="EMBL/GenBank/DDBJ databases">
        <title>A draft genome resource for the thread blight pathogen Marasmius tenuissimus strain MS-2.</title>
        <authorList>
            <person name="Yulfo-Soto G.E."/>
            <person name="Baruah I.K."/>
            <person name="Amoako-Attah I."/>
            <person name="Bukari Y."/>
            <person name="Meinhardt L.W."/>
            <person name="Bailey B.A."/>
            <person name="Cohen S.P."/>
        </authorList>
    </citation>
    <scope>NUCLEOTIDE SEQUENCE [LARGE SCALE GENOMIC DNA]</scope>
    <source>
        <strain evidence="3 4">MS-2</strain>
    </source>
</reference>
<accession>A0ABR2ZXS2</accession>